<keyword evidence="3" id="KW-1185">Reference proteome</keyword>
<feature type="region of interest" description="Disordered" evidence="1">
    <location>
        <begin position="1"/>
        <end position="21"/>
    </location>
</feature>
<name>A0A4Y2F6D3_ARAVE</name>
<gene>
    <name evidence="2" type="ORF">AVEN_58400_1</name>
</gene>
<dbReference type="AlphaFoldDB" id="A0A4Y2F6D3"/>
<evidence type="ECO:0000256" key="1">
    <source>
        <dbReference type="SAM" id="MobiDB-lite"/>
    </source>
</evidence>
<dbReference type="EMBL" id="BGPR01000792">
    <property type="protein sequence ID" value="GBM35715.1"/>
    <property type="molecule type" value="Genomic_DNA"/>
</dbReference>
<accession>A0A4Y2F6D3</accession>
<organism evidence="2 3">
    <name type="scientific">Araneus ventricosus</name>
    <name type="common">Orbweaver spider</name>
    <name type="synonym">Epeira ventricosa</name>
    <dbReference type="NCBI Taxonomy" id="182803"/>
    <lineage>
        <taxon>Eukaryota</taxon>
        <taxon>Metazoa</taxon>
        <taxon>Ecdysozoa</taxon>
        <taxon>Arthropoda</taxon>
        <taxon>Chelicerata</taxon>
        <taxon>Arachnida</taxon>
        <taxon>Araneae</taxon>
        <taxon>Araneomorphae</taxon>
        <taxon>Entelegynae</taxon>
        <taxon>Araneoidea</taxon>
        <taxon>Araneidae</taxon>
        <taxon>Araneus</taxon>
    </lineage>
</organism>
<comment type="caution">
    <text evidence="2">The sequence shown here is derived from an EMBL/GenBank/DDBJ whole genome shotgun (WGS) entry which is preliminary data.</text>
</comment>
<reference evidence="2 3" key="1">
    <citation type="journal article" date="2019" name="Sci. Rep.">
        <title>Orb-weaving spider Araneus ventricosus genome elucidates the spidroin gene catalogue.</title>
        <authorList>
            <person name="Kono N."/>
            <person name="Nakamura H."/>
            <person name="Ohtoshi R."/>
            <person name="Moran D.A.P."/>
            <person name="Shinohara A."/>
            <person name="Yoshida Y."/>
            <person name="Fujiwara M."/>
            <person name="Mori M."/>
            <person name="Tomita M."/>
            <person name="Arakawa K."/>
        </authorList>
    </citation>
    <scope>NUCLEOTIDE SEQUENCE [LARGE SCALE GENOMIC DNA]</scope>
</reference>
<sequence length="94" mass="10558">MARKHPSPLRNTDPGSIGHEKKLSPVKEIALWSQRNSVTQILIAVRVKTHRVNKTPCGFQWNFSPDDLAQEKSTLKSELCILIRNSLGVKARGK</sequence>
<protein>
    <submittedName>
        <fullName evidence="2">Uncharacterized protein</fullName>
    </submittedName>
</protein>
<dbReference type="Proteomes" id="UP000499080">
    <property type="component" value="Unassembled WGS sequence"/>
</dbReference>
<evidence type="ECO:0000313" key="2">
    <source>
        <dbReference type="EMBL" id="GBM35715.1"/>
    </source>
</evidence>
<evidence type="ECO:0000313" key="3">
    <source>
        <dbReference type="Proteomes" id="UP000499080"/>
    </source>
</evidence>
<proteinExistence type="predicted"/>